<evidence type="ECO:0000256" key="1">
    <source>
        <dbReference type="ARBA" id="ARBA00023002"/>
    </source>
</evidence>
<keyword evidence="1" id="KW-0560">Oxidoreductase</keyword>
<keyword evidence="3" id="KW-1185">Reference proteome</keyword>
<dbReference type="RefSeq" id="WP_092906308.1">
    <property type="nucleotide sequence ID" value="NZ_FOZS01000003.1"/>
</dbReference>
<organism evidence="2 3">
    <name type="scientific">Halostagnicola kamekurae</name>
    <dbReference type="NCBI Taxonomy" id="619731"/>
    <lineage>
        <taxon>Archaea</taxon>
        <taxon>Methanobacteriati</taxon>
        <taxon>Methanobacteriota</taxon>
        <taxon>Stenosarchaea group</taxon>
        <taxon>Halobacteria</taxon>
        <taxon>Halobacteriales</taxon>
        <taxon>Natrialbaceae</taxon>
        <taxon>Halostagnicola</taxon>
    </lineage>
</organism>
<dbReference type="PANTHER" id="PTHR41534">
    <property type="entry name" value="BLR3401 PROTEIN"/>
    <property type="match status" value="1"/>
</dbReference>
<reference evidence="3" key="1">
    <citation type="submission" date="2016-10" db="EMBL/GenBank/DDBJ databases">
        <authorList>
            <person name="Varghese N."/>
            <person name="Submissions S."/>
        </authorList>
    </citation>
    <scope>NUCLEOTIDE SEQUENCE [LARGE SCALE GENOMIC DNA]</scope>
    <source>
        <strain evidence="3">DSM 22427</strain>
    </source>
</reference>
<dbReference type="InterPro" id="IPR000391">
    <property type="entry name" value="Rng_hydr_dOase-bsu"/>
</dbReference>
<proteinExistence type="predicted"/>
<gene>
    <name evidence="2" type="ORF">SAMN04488556_3465</name>
</gene>
<accession>A0A1I6TVQ4</accession>
<name>A0A1I6TVQ4_9EURY</name>
<dbReference type="AlphaFoldDB" id="A0A1I6TVQ4"/>
<dbReference type="Pfam" id="PF00866">
    <property type="entry name" value="Ring_hydroxyl_B"/>
    <property type="match status" value="1"/>
</dbReference>
<dbReference type="GO" id="GO:0019380">
    <property type="term" value="P:3-phenylpropionate catabolic process"/>
    <property type="evidence" value="ECO:0007669"/>
    <property type="project" value="TreeGrafter"/>
</dbReference>
<evidence type="ECO:0000313" key="3">
    <source>
        <dbReference type="Proteomes" id="UP000199199"/>
    </source>
</evidence>
<dbReference type="Gene3D" id="3.10.450.50">
    <property type="match status" value="1"/>
</dbReference>
<dbReference type="PANTHER" id="PTHR41534:SF2">
    <property type="entry name" value="3-PHENYLPROPIONATE_CINNAMIC ACID DIOXYGENASE SUBUNIT BETA"/>
    <property type="match status" value="1"/>
</dbReference>
<dbReference type="Proteomes" id="UP000199199">
    <property type="component" value="Unassembled WGS sequence"/>
</dbReference>
<dbReference type="EMBL" id="FOZS01000003">
    <property type="protein sequence ID" value="SFS93067.1"/>
    <property type="molecule type" value="Genomic_DNA"/>
</dbReference>
<dbReference type="CDD" id="cd00667">
    <property type="entry name" value="ring_hydroxylating_dioxygenases_beta"/>
    <property type="match status" value="1"/>
</dbReference>
<dbReference type="OrthoDB" id="236062at2157"/>
<dbReference type="GO" id="GO:0051213">
    <property type="term" value="F:dioxygenase activity"/>
    <property type="evidence" value="ECO:0007669"/>
    <property type="project" value="UniProtKB-KW"/>
</dbReference>
<protein>
    <submittedName>
        <fullName evidence="2">3-phenylpropionate/cinnamic acid dioxygenase, small subunit</fullName>
    </submittedName>
</protein>
<sequence length="182" mass="21570">MQDGFERRRTLRLECEEFLYHAAELLDDRRLSDWHDLVTEDIEYRVPIRTTRERSSNTEFSEEAFHMKEDWGTLKVRTERMSSDFAWSEDPPSRTRRQVSNVRVTDCTDDQIELKNNLVIVRSRKAETDPDILSMERHDTLRRDEDGYVPDWSDQSEGLKLARRTVLLDHTVIPTDSLSIIL</sequence>
<keyword evidence="2" id="KW-0223">Dioxygenase</keyword>
<evidence type="ECO:0000313" key="2">
    <source>
        <dbReference type="EMBL" id="SFS93067.1"/>
    </source>
</evidence>
<dbReference type="InterPro" id="IPR032710">
    <property type="entry name" value="NTF2-like_dom_sf"/>
</dbReference>
<dbReference type="SUPFAM" id="SSF54427">
    <property type="entry name" value="NTF2-like"/>
    <property type="match status" value="1"/>
</dbReference>